<evidence type="ECO:0000313" key="1">
    <source>
        <dbReference type="EMBL" id="CAI9927543.1"/>
    </source>
</evidence>
<name>A0AA86NY97_9EUKA</name>
<comment type="caution">
    <text evidence="1">The sequence shown here is derived from an EMBL/GenBank/DDBJ whole genome shotgun (WGS) entry which is preliminary data.</text>
</comment>
<reference evidence="2 3" key="2">
    <citation type="submission" date="2024-07" db="EMBL/GenBank/DDBJ databases">
        <authorList>
            <person name="Akdeniz Z."/>
        </authorList>
    </citation>
    <scope>NUCLEOTIDE SEQUENCE [LARGE SCALE GENOMIC DNA]</scope>
</reference>
<reference evidence="1" key="1">
    <citation type="submission" date="2023-06" db="EMBL/GenBank/DDBJ databases">
        <authorList>
            <person name="Kurt Z."/>
        </authorList>
    </citation>
    <scope>NUCLEOTIDE SEQUENCE</scope>
</reference>
<proteinExistence type="predicted"/>
<dbReference type="EMBL" id="CATOUU010000380">
    <property type="protein sequence ID" value="CAI9927543.1"/>
    <property type="molecule type" value="Genomic_DNA"/>
</dbReference>
<evidence type="ECO:0000313" key="3">
    <source>
        <dbReference type="Proteomes" id="UP001642409"/>
    </source>
</evidence>
<gene>
    <name evidence="1" type="ORF">HINF_LOCUS15188</name>
    <name evidence="2" type="ORF">HINF_LOCUS2101</name>
</gene>
<accession>A0AA86NY97</accession>
<keyword evidence="3" id="KW-1185">Reference proteome</keyword>
<dbReference type="Proteomes" id="UP001642409">
    <property type="component" value="Unassembled WGS sequence"/>
</dbReference>
<dbReference type="AlphaFoldDB" id="A0AA86NY97"/>
<dbReference type="EMBL" id="CAXDID020000003">
    <property type="protein sequence ID" value="CAL5972830.1"/>
    <property type="molecule type" value="Genomic_DNA"/>
</dbReference>
<organism evidence="1">
    <name type="scientific">Hexamita inflata</name>
    <dbReference type="NCBI Taxonomy" id="28002"/>
    <lineage>
        <taxon>Eukaryota</taxon>
        <taxon>Metamonada</taxon>
        <taxon>Diplomonadida</taxon>
        <taxon>Hexamitidae</taxon>
        <taxon>Hexamitinae</taxon>
        <taxon>Hexamita</taxon>
    </lineage>
</organism>
<protein>
    <submittedName>
        <fullName evidence="2">Hypothetical_protein</fullName>
    </submittedName>
</protein>
<sequence>MNQFETAQKHSPLIWLDLAGQTQIPLTFQALTAHQHLFPTTTAFLVAQTHSPLLSTDQAGQMHLLLSLTAFIPQTQAPPTTNAFSVQHTHTRLSRIEPAGHQHFPFVNVAFTGHLHSPASKNAFSMLQEHSLLDARVPFGHVHSPLIKLAEGMQGQKVDGQLEGMLIELEQFTKFMLKVCTDPDDLYTKPQAQDVADNYKEKLMLEKLAEALFSKIRPYALPPDREPEITKLQNNELPVTSRRRPQEVVALTQNANEVFKTLITSAYAEIPQKQVTCFKLQIITDQFIVIGYQNDFATPLKLFIESIDEIFIELQQIIIGNSISVQTSKLTLLQPVLTSFILSQLSNILHCQNTQKNSEKSCQFTLISPLMRNQTILQLA</sequence>
<evidence type="ECO:0000313" key="2">
    <source>
        <dbReference type="EMBL" id="CAL5972830.1"/>
    </source>
</evidence>